<evidence type="ECO:0000313" key="4">
    <source>
        <dbReference type="Proteomes" id="UP000021210"/>
    </source>
</evidence>
<dbReference type="AlphaFoldDB" id="A0A829QR02"/>
<sequence>MMHRKTKSLFAAACVALVAFGSAGCGGTVDGEAVMPGKGDSAEGPTPNRSTPTCSRNAKS</sequence>
<comment type="caution">
    <text evidence="3">The sequence shown here is derived from an EMBL/GenBank/DDBJ whole genome shotgun (WGS) entry which is preliminary data.</text>
</comment>
<gene>
    <name evidence="3" type="ORF">I542_5555</name>
</gene>
<name>A0A829QR02_9MYCO</name>
<evidence type="ECO:0000313" key="3">
    <source>
        <dbReference type="EMBL" id="EUA65375.1"/>
    </source>
</evidence>
<feature type="region of interest" description="Disordered" evidence="1">
    <location>
        <begin position="33"/>
        <end position="60"/>
    </location>
</feature>
<organism evidence="3 4">
    <name type="scientific">Mycobacteroides abscessus 1948</name>
    <dbReference type="NCBI Taxonomy" id="1299323"/>
    <lineage>
        <taxon>Bacteria</taxon>
        <taxon>Bacillati</taxon>
        <taxon>Actinomycetota</taxon>
        <taxon>Actinomycetes</taxon>
        <taxon>Mycobacteriales</taxon>
        <taxon>Mycobacteriaceae</taxon>
        <taxon>Mycobacteroides</taxon>
        <taxon>Mycobacteroides abscessus</taxon>
    </lineage>
</organism>
<dbReference type="PROSITE" id="PS51257">
    <property type="entry name" value="PROKAR_LIPOPROTEIN"/>
    <property type="match status" value="1"/>
</dbReference>
<feature type="compositionally biased region" description="Polar residues" evidence="1">
    <location>
        <begin position="47"/>
        <end position="60"/>
    </location>
</feature>
<feature type="signal peptide" evidence="2">
    <location>
        <begin position="1"/>
        <end position="23"/>
    </location>
</feature>
<feature type="chain" id="PRO_5038362586" evidence="2">
    <location>
        <begin position="24"/>
        <end position="60"/>
    </location>
</feature>
<evidence type="ECO:0000256" key="2">
    <source>
        <dbReference type="SAM" id="SignalP"/>
    </source>
</evidence>
<protein>
    <submittedName>
        <fullName evidence="3">Putative lipoprotein</fullName>
    </submittedName>
</protein>
<evidence type="ECO:0000256" key="1">
    <source>
        <dbReference type="SAM" id="MobiDB-lite"/>
    </source>
</evidence>
<accession>A0A829QR02</accession>
<dbReference type="Proteomes" id="UP000021210">
    <property type="component" value="Unassembled WGS sequence"/>
</dbReference>
<reference evidence="3 4" key="1">
    <citation type="submission" date="2013-12" db="EMBL/GenBank/DDBJ databases">
        <authorList>
            <person name="Zelazny A."/>
            <person name="Olivier K."/>
            <person name="Holland S."/>
            <person name="Lenaerts A."/>
            <person name="Ordway D."/>
            <person name="DeGroote M.A."/>
            <person name="Parker T."/>
            <person name="Sizemore C."/>
            <person name="Tallon L.J."/>
            <person name="Sadzewicz L.K."/>
            <person name="Sengamalay N."/>
            <person name="Fraser C.M."/>
            <person name="Hine E."/>
            <person name="Shefchek K.A."/>
            <person name="Das S.P."/>
            <person name="Tettelin H."/>
        </authorList>
    </citation>
    <scope>NUCLEOTIDE SEQUENCE [LARGE SCALE GENOMIC DNA]</scope>
    <source>
        <strain evidence="3 4">1948</strain>
    </source>
</reference>
<dbReference type="EMBL" id="JAOH01000002">
    <property type="protein sequence ID" value="EUA65375.1"/>
    <property type="molecule type" value="Genomic_DNA"/>
</dbReference>
<keyword evidence="3" id="KW-0449">Lipoprotein</keyword>
<keyword evidence="2" id="KW-0732">Signal</keyword>
<proteinExistence type="predicted"/>